<keyword evidence="2 4" id="KW-0689">Ribosomal protein</keyword>
<dbReference type="HAMAP" id="MF_00508">
    <property type="entry name" value="Ribosomal_uS10"/>
    <property type="match status" value="1"/>
</dbReference>
<sequence>MDSTTMTFVTRLTLQSGDRAALDGIVEDIKATAERKGAALKGPHSHPPEKFSVPQRCRLHTDDDRQFASWEYTVFTRELEIHGHDNLARNIAGQNFPDSVHIEAEVEHIRGVGRGN</sequence>
<dbReference type="GO" id="GO:1990904">
    <property type="term" value="C:ribonucleoprotein complex"/>
    <property type="evidence" value="ECO:0007669"/>
    <property type="project" value="UniProtKB-KW"/>
</dbReference>
<dbReference type="SMART" id="SM01403">
    <property type="entry name" value="Ribosomal_S10"/>
    <property type="match status" value="1"/>
</dbReference>
<evidence type="ECO:0000313" key="7">
    <source>
        <dbReference type="Proteomes" id="UP000185936"/>
    </source>
</evidence>
<accession>A0A1N7G0Q7</accession>
<dbReference type="GO" id="GO:0000049">
    <property type="term" value="F:tRNA binding"/>
    <property type="evidence" value="ECO:0007669"/>
    <property type="project" value="UniProtKB-UniRule"/>
</dbReference>
<gene>
    <name evidence="4" type="primary">rps10</name>
    <name evidence="6" type="ORF">SAMN05421752_10985</name>
</gene>
<protein>
    <recommendedName>
        <fullName evidence="4">Small ribosomal subunit protein uS10</fullName>
    </recommendedName>
</protein>
<dbReference type="InterPro" id="IPR001848">
    <property type="entry name" value="Ribosomal_uS10"/>
</dbReference>
<comment type="subunit">
    <text evidence="4">Part of the 30S ribosomal subunit.</text>
</comment>
<evidence type="ECO:0000259" key="5">
    <source>
        <dbReference type="SMART" id="SM01403"/>
    </source>
</evidence>
<evidence type="ECO:0000313" key="6">
    <source>
        <dbReference type="EMBL" id="SIS06125.1"/>
    </source>
</evidence>
<dbReference type="Proteomes" id="UP000185936">
    <property type="component" value="Unassembled WGS sequence"/>
</dbReference>
<dbReference type="Gene3D" id="3.30.70.600">
    <property type="entry name" value="Ribosomal protein S10 domain"/>
    <property type="match status" value="1"/>
</dbReference>
<evidence type="ECO:0000256" key="2">
    <source>
        <dbReference type="ARBA" id="ARBA00022980"/>
    </source>
</evidence>
<dbReference type="InterPro" id="IPR027486">
    <property type="entry name" value="Ribosomal_uS10_dom"/>
</dbReference>
<comment type="function">
    <text evidence="4">Involved in the binding of tRNA to the ribosomes.</text>
</comment>
<dbReference type="AlphaFoldDB" id="A0A1N7G0Q7"/>
<comment type="similarity">
    <text evidence="1 4">Belongs to the universal ribosomal protein uS10 family.</text>
</comment>
<evidence type="ECO:0000256" key="4">
    <source>
        <dbReference type="HAMAP-Rule" id="MF_00508"/>
    </source>
</evidence>
<dbReference type="STRING" id="308853.SAMN05421752_10985"/>
<feature type="domain" description="Small ribosomal subunit protein uS10" evidence="5">
    <location>
        <begin position="11"/>
        <end position="105"/>
    </location>
</feature>
<organism evidence="6 7">
    <name type="scientific">Natronorubrum thiooxidans</name>
    <dbReference type="NCBI Taxonomy" id="308853"/>
    <lineage>
        <taxon>Archaea</taxon>
        <taxon>Methanobacteriati</taxon>
        <taxon>Methanobacteriota</taxon>
        <taxon>Stenosarchaea group</taxon>
        <taxon>Halobacteria</taxon>
        <taxon>Halobacteriales</taxon>
        <taxon>Natrialbaceae</taxon>
        <taxon>Natronorubrum</taxon>
    </lineage>
</organism>
<proteinExistence type="inferred from homology"/>
<dbReference type="SUPFAM" id="SSF54999">
    <property type="entry name" value="Ribosomal protein S10"/>
    <property type="match status" value="1"/>
</dbReference>
<reference evidence="7" key="1">
    <citation type="submission" date="2017-01" db="EMBL/GenBank/DDBJ databases">
        <authorList>
            <person name="Varghese N."/>
            <person name="Submissions S."/>
        </authorList>
    </citation>
    <scope>NUCLEOTIDE SEQUENCE [LARGE SCALE GENOMIC DNA]</scope>
    <source>
        <strain evidence="7">type strain: HArc-</strain>
    </source>
</reference>
<name>A0A1N7G0Q7_9EURY</name>
<dbReference type="EMBL" id="FTNR01000009">
    <property type="protein sequence ID" value="SIS06125.1"/>
    <property type="molecule type" value="Genomic_DNA"/>
</dbReference>
<dbReference type="GO" id="GO:0005840">
    <property type="term" value="C:ribosome"/>
    <property type="evidence" value="ECO:0007669"/>
    <property type="project" value="UniProtKB-KW"/>
</dbReference>
<evidence type="ECO:0000256" key="1">
    <source>
        <dbReference type="ARBA" id="ARBA00007102"/>
    </source>
</evidence>
<dbReference type="GO" id="GO:0003735">
    <property type="term" value="F:structural constituent of ribosome"/>
    <property type="evidence" value="ECO:0007669"/>
    <property type="project" value="InterPro"/>
</dbReference>
<keyword evidence="7" id="KW-1185">Reference proteome</keyword>
<dbReference type="GO" id="GO:0006412">
    <property type="term" value="P:translation"/>
    <property type="evidence" value="ECO:0007669"/>
    <property type="project" value="UniProtKB-UniRule"/>
</dbReference>
<dbReference type="Pfam" id="PF00338">
    <property type="entry name" value="Ribosomal_S10"/>
    <property type="match status" value="1"/>
</dbReference>
<dbReference type="InterPro" id="IPR036838">
    <property type="entry name" value="Ribosomal_uS10_dom_sf"/>
</dbReference>
<evidence type="ECO:0000256" key="3">
    <source>
        <dbReference type="ARBA" id="ARBA00023274"/>
    </source>
</evidence>
<keyword evidence="3 4" id="KW-0687">Ribonucleoprotein</keyword>